<gene>
    <name evidence="1" type="ORF">G6O67_002007</name>
</gene>
<dbReference type="AlphaFoldDB" id="A0A8H4PTD8"/>
<comment type="caution">
    <text evidence="1">The sequence shown here is derived from an EMBL/GenBank/DDBJ whole genome shotgun (WGS) entry which is preliminary data.</text>
</comment>
<sequence length="333" mass="35447">MEAEAEPWEAREAERIDWVDRTVLDVIDSVMTVSVGDCVAAVSVAPSTCSGDAGSVLTSVEVKVTKRADDEDRLLADVPVPQDEPLQIEVLNVDVGDTVEKELPDSICPVVGNVPESSHGELVVVVGGSLPVKVKGFVKVKELVLGRIEVLKDSIELSVVFEDHSELEATAMVSVVVEETGPPCCVPESTVPLTTMLLARDESERGRVLEPEVDEDDKVVLEPEASWLKRVSAEVATESVTDITRVTVSRIVLAAANDDDGDGGADVSGVAVSREVQESTWDDSLDVLRAADESPEKDSEEEGLGVVEIDANSAVCCVEDRECPSVGVVEVST</sequence>
<dbReference type="OrthoDB" id="10584247at2759"/>
<reference evidence="1 2" key="1">
    <citation type="journal article" date="2020" name="Genome Biol. Evol.">
        <title>A new high-quality draft genome assembly of the Chinese cordyceps Ophiocordyceps sinensis.</title>
        <authorList>
            <person name="Shu R."/>
            <person name="Zhang J."/>
            <person name="Meng Q."/>
            <person name="Zhang H."/>
            <person name="Zhou G."/>
            <person name="Li M."/>
            <person name="Wu P."/>
            <person name="Zhao Y."/>
            <person name="Chen C."/>
            <person name="Qin Q."/>
        </authorList>
    </citation>
    <scope>NUCLEOTIDE SEQUENCE [LARGE SCALE GENOMIC DNA]</scope>
    <source>
        <strain evidence="1 2">IOZ07</strain>
    </source>
</reference>
<accession>A0A8H4PTD8</accession>
<protein>
    <submittedName>
        <fullName evidence="1">Uncharacterized protein</fullName>
    </submittedName>
</protein>
<proteinExistence type="predicted"/>
<dbReference type="Proteomes" id="UP000557566">
    <property type="component" value="Unassembled WGS sequence"/>
</dbReference>
<keyword evidence="2" id="KW-1185">Reference proteome</keyword>
<dbReference type="EMBL" id="JAAVMX010000003">
    <property type="protein sequence ID" value="KAF4510087.1"/>
    <property type="molecule type" value="Genomic_DNA"/>
</dbReference>
<name>A0A8H4PTD8_9HYPO</name>
<evidence type="ECO:0000313" key="2">
    <source>
        <dbReference type="Proteomes" id="UP000557566"/>
    </source>
</evidence>
<organism evidence="1 2">
    <name type="scientific">Ophiocordyceps sinensis</name>
    <dbReference type="NCBI Taxonomy" id="72228"/>
    <lineage>
        <taxon>Eukaryota</taxon>
        <taxon>Fungi</taxon>
        <taxon>Dikarya</taxon>
        <taxon>Ascomycota</taxon>
        <taxon>Pezizomycotina</taxon>
        <taxon>Sordariomycetes</taxon>
        <taxon>Hypocreomycetidae</taxon>
        <taxon>Hypocreales</taxon>
        <taxon>Ophiocordycipitaceae</taxon>
        <taxon>Ophiocordyceps</taxon>
    </lineage>
</organism>
<evidence type="ECO:0000313" key="1">
    <source>
        <dbReference type="EMBL" id="KAF4510087.1"/>
    </source>
</evidence>